<dbReference type="RefSeq" id="WP_051312649.1">
    <property type="nucleotide sequence ID" value="NZ_BNAP01000037.1"/>
</dbReference>
<evidence type="ECO:0000256" key="1">
    <source>
        <dbReference type="ARBA" id="ARBA00004141"/>
    </source>
</evidence>
<protein>
    <submittedName>
        <fullName evidence="7">MFS transporter</fullName>
    </submittedName>
</protein>
<dbReference type="Gene3D" id="1.20.1720.10">
    <property type="entry name" value="Multidrug resistance protein D"/>
    <property type="match status" value="1"/>
</dbReference>
<keyword evidence="4 5" id="KW-0472">Membrane</keyword>
<dbReference type="PROSITE" id="PS50850">
    <property type="entry name" value="MFS"/>
    <property type="match status" value="1"/>
</dbReference>
<reference evidence="7" key="2">
    <citation type="submission" date="2020-09" db="EMBL/GenBank/DDBJ databases">
        <authorList>
            <person name="Sun Q."/>
            <person name="Zhou Y."/>
        </authorList>
    </citation>
    <scope>NUCLEOTIDE SEQUENCE</scope>
    <source>
        <strain evidence="7">CGMCC 1.7081</strain>
    </source>
</reference>
<keyword evidence="8" id="KW-1185">Reference proteome</keyword>
<dbReference type="AlphaFoldDB" id="A0A8J3HCX5"/>
<evidence type="ECO:0000256" key="2">
    <source>
        <dbReference type="ARBA" id="ARBA00022692"/>
    </source>
</evidence>
<dbReference type="PANTHER" id="PTHR42718">
    <property type="entry name" value="MAJOR FACILITATOR SUPERFAMILY MULTIDRUG TRANSPORTER MFSC"/>
    <property type="match status" value="1"/>
</dbReference>
<feature type="transmembrane region" description="Helical" evidence="5">
    <location>
        <begin position="325"/>
        <end position="343"/>
    </location>
</feature>
<comment type="caution">
    <text evidence="7">The sequence shown here is derived from an EMBL/GenBank/DDBJ whole genome shotgun (WGS) entry which is preliminary data.</text>
</comment>
<feature type="transmembrane region" description="Helical" evidence="5">
    <location>
        <begin position="349"/>
        <end position="370"/>
    </location>
</feature>
<dbReference type="Proteomes" id="UP000611500">
    <property type="component" value="Unassembled WGS sequence"/>
</dbReference>
<dbReference type="SUPFAM" id="SSF103473">
    <property type="entry name" value="MFS general substrate transporter"/>
    <property type="match status" value="1"/>
</dbReference>
<dbReference type="InterPro" id="IPR036259">
    <property type="entry name" value="MFS_trans_sf"/>
</dbReference>
<reference evidence="7" key="1">
    <citation type="journal article" date="2014" name="Int. J. Syst. Evol. Microbiol.">
        <title>Complete genome sequence of Corynebacterium casei LMG S-19264T (=DSM 44701T), isolated from a smear-ripened cheese.</title>
        <authorList>
            <consortium name="US DOE Joint Genome Institute (JGI-PGF)"/>
            <person name="Walter F."/>
            <person name="Albersmeier A."/>
            <person name="Kalinowski J."/>
            <person name="Ruckert C."/>
        </authorList>
    </citation>
    <scope>NUCLEOTIDE SEQUENCE</scope>
    <source>
        <strain evidence="7">CGMCC 1.7081</strain>
    </source>
</reference>
<evidence type="ECO:0000313" key="8">
    <source>
        <dbReference type="Proteomes" id="UP000611500"/>
    </source>
</evidence>
<dbReference type="GO" id="GO:0022857">
    <property type="term" value="F:transmembrane transporter activity"/>
    <property type="evidence" value="ECO:0007669"/>
    <property type="project" value="InterPro"/>
</dbReference>
<feature type="transmembrane region" description="Helical" evidence="5">
    <location>
        <begin position="423"/>
        <end position="442"/>
    </location>
</feature>
<keyword evidence="2 5" id="KW-0812">Transmembrane</keyword>
<evidence type="ECO:0000313" key="7">
    <source>
        <dbReference type="EMBL" id="GHH03503.1"/>
    </source>
</evidence>
<evidence type="ECO:0000256" key="4">
    <source>
        <dbReference type="ARBA" id="ARBA00023136"/>
    </source>
</evidence>
<evidence type="ECO:0000256" key="5">
    <source>
        <dbReference type="SAM" id="Phobius"/>
    </source>
</evidence>
<feature type="transmembrane region" description="Helical" evidence="5">
    <location>
        <begin position="99"/>
        <end position="121"/>
    </location>
</feature>
<gene>
    <name evidence="7" type="ORF">GCM10010961_41600</name>
</gene>
<evidence type="ECO:0000259" key="6">
    <source>
        <dbReference type="PROSITE" id="PS50850"/>
    </source>
</evidence>
<organism evidence="7 8">
    <name type="scientific">Pseudodonghicola xiamenensis</name>
    <dbReference type="NCBI Taxonomy" id="337702"/>
    <lineage>
        <taxon>Bacteria</taxon>
        <taxon>Pseudomonadati</taxon>
        <taxon>Pseudomonadota</taxon>
        <taxon>Alphaproteobacteria</taxon>
        <taxon>Rhodobacterales</taxon>
        <taxon>Paracoccaceae</taxon>
        <taxon>Pseudodonghicola</taxon>
    </lineage>
</organism>
<dbReference type="InterPro" id="IPR011701">
    <property type="entry name" value="MFS"/>
</dbReference>
<dbReference type="Pfam" id="PF07690">
    <property type="entry name" value="MFS_1"/>
    <property type="match status" value="1"/>
</dbReference>
<dbReference type="CDD" id="cd17321">
    <property type="entry name" value="MFS_MMR_MDR_like"/>
    <property type="match status" value="1"/>
</dbReference>
<feature type="transmembrane region" description="Helical" evidence="5">
    <location>
        <begin position="258"/>
        <end position="279"/>
    </location>
</feature>
<sequence length="452" mass="45954">MPITPKAPLAIVALATLLALVVFTVPLTTLDAMTADLGLSPAQQAWIMSGMPLGAACGLLTAGALGDTQGRRRTFVGGLWLTALASVAAALTHSAPGLIVMRIVQGLGSAGIMACGLGLLGQIYDGEARRRAAAIWAAGLGAGVAIGPILAAGLLPLGGWQTGHWAIAVVSAALALMASSHLPESPSSAHPLDIRGSIWLVLGLGCLLSTLTEARLGSTGLVCALLAAALVLLVLFVRGERRVANPILRLDLFSHAPFTGATLAAFSSGAGVLALMSMVPTVLVRGLGQTPLTAAFVLLAWSAFTAISALNAHLLPEQWGARPRVIGAIAGCTLGQGLMLFALPGANWMMLLPGLLIAGVSNGVLNAALGHEAVQSVPLDRAAMGSAANNTARYLGSALGIALISVLIAGRENAHFFTGWRDAVLMTVAFSLVGMVAMLWVARIGARRGSAL</sequence>
<feature type="transmembrane region" description="Helical" evidence="5">
    <location>
        <begin position="218"/>
        <end position="237"/>
    </location>
</feature>
<dbReference type="PANTHER" id="PTHR42718:SF49">
    <property type="entry name" value="EXPORT PROTEIN"/>
    <property type="match status" value="1"/>
</dbReference>
<accession>A0A8J3HCX5</accession>
<dbReference type="InterPro" id="IPR020846">
    <property type="entry name" value="MFS_dom"/>
</dbReference>
<feature type="transmembrane region" description="Helical" evidence="5">
    <location>
        <begin position="43"/>
        <end position="62"/>
    </location>
</feature>
<keyword evidence="3 5" id="KW-1133">Transmembrane helix</keyword>
<feature type="transmembrane region" description="Helical" evidence="5">
    <location>
        <begin position="291"/>
        <end position="313"/>
    </location>
</feature>
<proteinExistence type="predicted"/>
<dbReference type="Gene3D" id="1.20.1250.20">
    <property type="entry name" value="MFS general substrate transporter like domains"/>
    <property type="match status" value="1"/>
</dbReference>
<dbReference type="EMBL" id="BNAP01000037">
    <property type="protein sequence ID" value="GHH03503.1"/>
    <property type="molecule type" value="Genomic_DNA"/>
</dbReference>
<comment type="subcellular location">
    <subcellularLocation>
        <location evidence="1">Membrane</location>
        <topology evidence="1">Multi-pass membrane protein</topology>
    </subcellularLocation>
</comment>
<feature type="transmembrane region" description="Helical" evidence="5">
    <location>
        <begin position="133"/>
        <end position="157"/>
    </location>
</feature>
<dbReference type="GO" id="GO:0016020">
    <property type="term" value="C:membrane"/>
    <property type="evidence" value="ECO:0007669"/>
    <property type="project" value="UniProtKB-SubCell"/>
</dbReference>
<evidence type="ECO:0000256" key="3">
    <source>
        <dbReference type="ARBA" id="ARBA00022989"/>
    </source>
</evidence>
<name>A0A8J3HCX5_9RHOB</name>
<feature type="transmembrane region" description="Helical" evidence="5">
    <location>
        <begin position="74"/>
        <end position="93"/>
    </location>
</feature>
<feature type="domain" description="Major facilitator superfamily (MFS) profile" evidence="6">
    <location>
        <begin position="8"/>
        <end position="446"/>
    </location>
</feature>
<feature type="transmembrane region" description="Helical" evidence="5">
    <location>
        <begin position="391"/>
        <end position="411"/>
    </location>
</feature>